<feature type="non-terminal residue" evidence="4">
    <location>
        <position position="457"/>
    </location>
</feature>
<evidence type="ECO:0000256" key="1">
    <source>
        <dbReference type="ARBA" id="ARBA00022559"/>
    </source>
</evidence>
<dbReference type="SUPFAM" id="SSF48113">
    <property type="entry name" value="Heme-dependent peroxidases"/>
    <property type="match status" value="1"/>
</dbReference>
<dbReference type="PROSITE" id="PS50292">
    <property type="entry name" value="PEROXIDASE_3"/>
    <property type="match status" value="1"/>
</dbReference>
<dbReference type="Proteomes" id="UP000277928">
    <property type="component" value="Unassembled WGS sequence"/>
</dbReference>
<evidence type="ECO:0000313" key="5">
    <source>
        <dbReference type="Proteomes" id="UP000277928"/>
    </source>
</evidence>
<accession>A0A3P7LYI9</accession>
<organism evidence="4 5">
    <name type="scientific">Litomosoides sigmodontis</name>
    <name type="common">Filarial nematode worm</name>
    <dbReference type="NCBI Taxonomy" id="42156"/>
    <lineage>
        <taxon>Eukaryota</taxon>
        <taxon>Metazoa</taxon>
        <taxon>Ecdysozoa</taxon>
        <taxon>Nematoda</taxon>
        <taxon>Chromadorea</taxon>
        <taxon>Rhabditida</taxon>
        <taxon>Spirurina</taxon>
        <taxon>Spiruromorpha</taxon>
        <taxon>Filarioidea</taxon>
        <taxon>Onchocercidae</taxon>
        <taxon>Litomosoides</taxon>
    </lineage>
</organism>
<proteinExistence type="predicted"/>
<dbReference type="Gene3D" id="1.10.640.10">
    <property type="entry name" value="Haem peroxidase domain superfamily, animal type"/>
    <property type="match status" value="1"/>
</dbReference>
<evidence type="ECO:0000256" key="3">
    <source>
        <dbReference type="SAM" id="SignalP"/>
    </source>
</evidence>
<gene>
    <name evidence="4" type="ORF">NLS_LOCUS9790</name>
</gene>
<dbReference type="OrthoDB" id="823504at2759"/>
<name>A0A3P7LYI9_LITSI</name>
<dbReference type="PRINTS" id="PR00457">
    <property type="entry name" value="ANPEROXIDASE"/>
</dbReference>
<keyword evidence="2" id="KW-0175">Coiled coil</keyword>
<dbReference type="PANTHER" id="PTHR11475:SF134">
    <property type="entry name" value="LD42267P"/>
    <property type="match status" value="1"/>
</dbReference>
<dbReference type="GO" id="GO:0006979">
    <property type="term" value="P:response to oxidative stress"/>
    <property type="evidence" value="ECO:0007669"/>
    <property type="project" value="InterPro"/>
</dbReference>
<evidence type="ECO:0000313" key="4">
    <source>
        <dbReference type="EMBL" id="VDM92428.1"/>
    </source>
</evidence>
<protein>
    <submittedName>
        <fullName evidence="4">Uncharacterized protein</fullName>
    </submittedName>
</protein>
<keyword evidence="5" id="KW-1185">Reference proteome</keyword>
<dbReference type="AlphaFoldDB" id="A0A3P7LYI9"/>
<dbReference type="InterPro" id="IPR010255">
    <property type="entry name" value="Haem_peroxidase_sf"/>
</dbReference>
<dbReference type="PANTHER" id="PTHR11475">
    <property type="entry name" value="OXIDASE/PEROXIDASE"/>
    <property type="match status" value="1"/>
</dbReference>
<keyword evidence="1" id="KW-0575">Peroxidase</keyword>
<feature type="chain" id="PRO_5017954549" evidence="3">
    <location>
        <begin position="21"/>
        <end position="457"/>
    </location>
</feature>
<dbReference type="OMA" id="CINYART"/>
<reference evidence="4 5" key="1">
    <citation type="submission" date="2018-08" db="EMBL/GenBank/DDBJ databases">
        <authorList>
            <person name="Laetsch R D."/>
            <person name="Stevens L."/>
            <person name="Kumar S."/>
            <person name="Blaxter L. M."/>
        </authorList>
    </citation>
    <scope>NUCLEOTIDE SEQUENCE [LARGE SCALE GENOMIC DNA]</scope>
</reference>
<dbReference type="InterPro" id="IPR037120">
    <property type="entry name" value="Haem_peroxidase_sf_animal"/>
</dbReference>
<sequence length="457" mass="51653">MLLGLYALIILGTIDHFGVGAEIAQEELIDEVFSNVMNNAREMFVELKQRNEAAQLQNRNVMKQMRVPFKIWDLRTLSEPNFHKFAHAALISVAAAKELKINGIESANSLSAVLKHIHKYCPLHEIECAINKYRTVDGTCNNLFHPHWGANGSPMQRVIAPFYANGIDELRVSIVDNSELPNVRHLSNLFFAKKYPPTLKVNMLNALWAHFVYTDLVQIESLQLFNENEQISLPCCAPEIRQHPECKSIAVPKSDQSYGTFLNCIPYIRSAPAPRPNCELGSREQANQITSFLDGSVIYGSTVERARELRAFKNGHLLTSSDPLNQNLPPTINSLCSFLKNAAECDLNSLIGGSDHVNFLPFAFLLHAIWIRQHNRIATNLMTVNPHWSDEELYQESRRIVIAQLQHITYNEFLPILVGKENWLKYELKPKSDGYGKRYDGKVDATVINTYAAIAGQ</sequence>
<dbReference type="Pfam" id="PF03098">
    <property type="entry name" value="An_peroxidase"/>
    <property type="match status" value="1"/>
</dbReference>
<dbReference type="InterPro" id="IPR019791">
    <property type="entry name" value="Haem_peroxidase_animal"/>
</dbReference>
<dbReference type="GO" id="GO:0020037">
    <property type="term" value="F:heme binding"/>
    <property type="evidence" value="ECO:0007669"/>
    <property type="project" value="InterPro"/>
</dbReference>
<dbReference type="STRING" id="42156.A0A3P7LYI9"/>
<feature type="coiled-coil region" evidence="2">
    <location>
        <begin position="37"/>
        <end position="64"/>
    </location>
</feature>
<keyword evidence="1" id="KW-0560">Oxidoreductase</keyword>
<dbReference type="EMBL" id="UYRX01001939">
    <property type="protein sequence ID" value="VDM92428.1"/>
    <property type="molecule type" value="Genomic_DNA"/>
</dbReference>
<feature type="signal peptide" evidence="3">
    <location>
        <begin position="1"/>
        <end position="20"/>
    </location>
</feature>
<dbReference type="GO" id="GO:0004601">
    <property type="term" value="F:peroxidase activity"/>
    <property type="evidence" value="ECO:0007669"/>
    <property type="project" value="UniProtKB-KW"/>
</dbReference>
<evidence type="ECO:0000256" key="2">
    <source>
        <dbReference type="SAM" id="Coils"/>
    </source>
</evidence>
<keyword evidence="3" id="KW-0732">Signal</keyword>